<dbReference type="SUPFAM" id="SSF53474">
    <property type="entry name" value="alpha/beta-Hydrolases"/>
    <property type="match status" value="1"/>
</dbReference>
<comment type="caution">
    <text evidence="3">The sequence shown here is derived from an EMBL/GenBank/DDBJ whole genome shotgun (WGS) entry which is preliminary data.</text>
</comment>
<feature type="signal peptide" evidence="2">
    <location>
        <begin position="1"/>
        <end position="24"/>
    </location>
</feature>
<organism evidence="3 4">
    <name type="scientific">Lagenidium giganteum</name>
    <dbReference type="NCBI Taxonomy" id="4803"/>
    <lineage>
        <taxon>Eukaryota</taxon>
        <taxon>Sar</taxon>
        <taxon>Stramenopiles</taxon>
        <taxon>Oomycota</taxon>
        <taxon>Peronosporomycetes</taxon>
        <taxon>Pythiales</taxon>
        <taxon>Pythiaceae</taxon>
    </lineage>
</organism>
<name>A0AAV2Z365_9STRA</name>
<evidence type="ECO:0000256" key="1">
    <source>
        <dbReference type="SAM" id="MobiDB-lite"/>
    </source>
</evidence>
<dbReference type="PANTHER" id="PTHR13617:SF14">
    <property type="entry name" value="PROTEIN ABHD18"/>
    <property type="match status" value="1"/>
</dbReference>
<feature type="chain" id="PRO_5043427525" evidence="2">
    <location>
        <begin position="25"/>
        <end position="1135"/>
    </location>
</feature>
<reference evidence="3" key="2">
    <citation type="journal article" date="2023" name="Microbiol Resour">
        <title>Decontamination and Annotation of the Draft Genome Sequence of the Oomycete Lagenidium giganteum ARSEF 373.</title>
        <authorList>
            <person name="Morgan W.R."/>
            <person name="Tartar A."/>
        </authorList>
    </citation>
    <scope>NUCLEOTIDE SEQUENCE</scope>
    <source>
        <strain evidence="3">ARSEF 373</strain>
    </source>
</reference>
<feature type="region of interest" description="Disordered" evidence="1">
    <location>
        <begin position="618"/>
        <end position="641"/>
    </location>
</feature>
<sequence>MSSLARAVALMAIAISSTFPLSHAATTPVIVPAAPAPAPVAVLVPSVFADSSSTDTPPPAPALVSAKSTTSNASLATDYASLFYQLYRQNSTSVPAMKLKQPVPDEVAKRIANYSLTFDTLPGLMQRALLWESGYLVGDQDMLARVYTRCGASTASLGVPLEQMNASGCFLEQCDVGSSDVFVRTCRPEQLRAVAQCAVTAVDTTSNSTIWRPAVSVAMAMTTTRAPANKTGITFVPELQVRRHEWRDPLNDDFVYVYAIHTSANDTGVCLSTEQDPSTNGETIPCVPYQRTMDADWCMPKPQPLVTRWLTDYADEVQQHGSDNPTPEHTPAMINNEDRAARNDQKDSHGVVVDKNFQYDGKSSDLAQQYYRRHLAGDVVSKMSIDGTLPREIQQRLTDVSLAFDDLPPMLQRALVWDTGFAYGDGSTLAGIYTKCGLGMADIAVSLRAFNNAGCAEQNCTDGSTGTVFKRSLYCTGDQMTSASLCASTDVSTPVHIAMWADGGHEDMLPDVTVTRHAWEDRNQSYLIYGIHTVRNEAAYSQCPEKGSLIIPCVQYTDDSRDSWCRPKPGQLVTSWLKQVAKEKQFNLLYLIPILLGVALATTALAVCIRRRSLRRPDQKDETARSSMASSRPFFSVRGAGPTPNNGDVDAMFVRRNSHDGFRTSSDASSDSSGDSMDNLSTNTLVTTWQLQWLLHVQRLTPLGLPRARGALWSSDALLHPWGLLAAVFRTPTRWLDRVTRHHHRYLDRVTATMTQNSLLFPNGFFCDGWGDLNTPVRLRKVLQSHRMRDVNELAADSITWQPKRVLATAGVCIQEGSFPTTLPNAKQYLPDRSLDAYCELVTPLGWHEDTESNKLPTGAADRPLVVLLPGTGEHGFLHRRTSLAIPLARKGVATLILEGPYYGRRKPAEQKGSKLRRVSDLPILGQATIEEAKSLLAYFRQHHGFEYLVVAGSSMGGLHAAMIASVFPHAVGATAWLAPPSAVPVFADGLLSASCNWNSLYRAHELKMLDNMLQGQAAAVATDDASFEDEDPVQQAKKRMRMFLSITDIDNFRPPVRTDAVVFAIATEDEYIGFPESQWKRLREQWKPAHFRYLTTGHVSGILLEQDSFRETIMDVIKILKKDLQQRETASGAN</sequence>
<keyword evidence="4" id="KW-1185">Reference proteome</keyword>
<dbReference type="AlphaFoldDB" id="A0AAV2Z365"/>
<dbReference type="Gene3D" id="3.40.50.1820">
    <property type="entry name" value="alpha/beta hydrolase"/>
    <property type="match status" value="1"/>
</dbReference>
<evidence type="ECO:0000313" key="4">
    <source>
        <dbReference type="Proteomes" id="UP001146120"/>
    </source>
</evidence>
<proteinExistence type="predicted"/>
<dbReference type="PANTHER" id="PTHR13617">
    <property type="entry name" value="PROTEIN ABHD18"/>
    <property type="match status" value="1"/>
</dbReference>
<accession>A0AAV2Z365</accession>
<dbReference type="EMBL" id="DAKRPA010000075">
    <property type="protein sequence ID" value="DAZ99848.1"/>
    <property type="molecule type" value="Genomic_DNA"/>
</dbReference>
<evidence type="ECO:0000256" key="2">
    <source>
        <dbReference type="SAM" id="SignalP"/>
    </source>
</evidence>
<reference evidence="3" key="1">
    <citation type="submission" date="2022-11" db="EMBL/GenBank/DDBJ databases">
        <authorList>
            <person name="Morgan W.R."/>
            <person name="Tartar A."/>
        </authorList>
    </citation>
    <scope>NUCLEOTIDE SEQUENCE</scope>
    <source>
        <strain evidence="3">ARSEF 373</strain>
    </source>
</reference>
<dbReference type="Pfam" id="PF09752">
    <property type="entry name" value="ABHD18"/>
    <property type="match status" value="1"/>
</dbReference>
<dbReference type="Proteomes" id="UP001146120">
    <property type="component" value="Unassembled WGS sequence"/>
</dbReference>
<dbReference type="InterPro" id="IPR019149">
    <property type="entry name" value="ABHD18"/>
</dbReference>
<gene>
    <name evidence="3" type="ORF">N0F65_008591</name>
</gene>
<protein>
    <submittedName>
        <fullName evidence="3">Uncharacterized protein</fullName>
    </submittedName>
</protein>
<evidence type="ECO:0000313" key="3">
    <source>
        <dbReference type="EMBL" id="DAZ99848.1"/>
    </source>
</evidence>
<dbReference type="InterPro" id="IPR029058">
    <property type="entry name" value="AB_hydrolase_fold"/>
</dbReference>
<keyword evidence="2" id="KW-0732">Signal</keyword>